<protein>
    <submittedName>
        <fullName evidence="2">DUF2502 domain-containing protein</fullName>
    </submittedName>
</protein>
<evidence type="ECO:0000313" key="2">
    <source>
        <dbReference type="EMBL" id="TBM25154.1"/>
    </source>
</evidence>
<gene>
    <name evidence="2" type="ORF">EYY89_12855</name>
</gene>
<dbReference type="Proteomes" id="UP000293380">
    <property type="component" value="Unassembled WGS sequence"/>
</dbReference>
<dbReference type="EMBL" id="SITD01000060">
    <property type="protein sequence ID" value="TBM25154.1"/>
    <property type="molecule type" value="Genomic_DNA"/>
</dbReference>
<comment type="caution">
    <text evidence="2">The sequence shown here is derived from an EMBL/GenBank/DDBJ whole genome shotgun (WGS) entry which is preliminary data.</text>
</comment>
<sequence>MYQPLMTIAISVLPHKEKNMYQRIAAIALAFCSLLPLGVAQATSADIDLLPGVTLHLGDRDQRGNYWDGYDWRDQSWWRSHQGRWIGDRSPRGYYWDGGRWRDQGWWHKNYYSRGGKYYRYKNKHYRHDNGNHYGHYKNGHNKNKDHDHHDHDDHGKGRGHH</sequence>
<organism evidence="2 3">
    <name type="scientific">Hafnia paralvei</name>
    <dbReference type="NCBI Taxonomy" id="546367"/>
    <lineage>
        <taxon>Bacteria</taxon>
        <taxon>Pseudomonadati</taxon>
        <taxon>Pseudomonadota</taxon>
        <taxon>Gammaproteobacteria</taxon>
        <taxon>Enterobacterales</taxon>
        <taxon>Hafniaceae</taxon>
        <taxon>Hafnia</taxon>
    </lineage>
</organism>
<name>A0A4Q9EMT5_9GAMM</name>
<proteinExistence type="predicted"/>
<reference evidence="2 3" key="1">
    <citation type="submission" date="2019-02" db="EMBL/GenBank/DDBJ databases">
        <title>Comparative genomic analysis of the Hafnia genus genomes.</title>
        <authorList>
            <person name="Zhiqiu Y."/>
            <person name="Chao Y."/>
            <person name="Yuhui D."/>
            <person name="Di H."/>
            <person name="Bin L."/>
        </authorList>
    </citation>
    <scope>NUCLEOTIDE SEQUENCE [LARGE SCALE GENOMIC DNA]</scope>
    <source>
        <strain evidence="2 3">PCM_1194</strain>
    </source>
</reference>
<evidence type="ECO:0000256" key="1">
    <source>
        <dbReference type="SAM" id="MobiDB-lite"/>
    </source>
</evidence>
<accession>A0A4Q9EMT5</accession>
<feature type="compositionally biased region" description="Basic and acidic residues" evidence="1">
    <location>
        <begin position="143"/>
        <end position="162"/>
    </location>
</feature>
<dbReference type="Pfam" id="PF10697">
    <property type="entry name" value="DUF2502"/>
    <property type="match status" value="1"/>
</dbReference>
<feature type="region of interest" description="Disordered" evidence="1">
    <location>
        <begin position="130"/>
        <end position="162"/>
    </location>
</feature>
<dbReference type="InterPro" id="IPR019638">
    <property type="entry name" value="DUF2502"/>
</dbReference>
<evidence type="ECO:0000313" key="3">
    <source>
        <dbReference type="Proteomes" id="UP000293380"/>
    </source>
</evidence>
<dbReference type="AlphaFoldDB" id="A0A4Q9EMT5"/>